<dbReference type="InterPro" id="IPR006016">
    <property type="entry name" value="UspA"/>
</dbReference>
<reference evidence="3" key="1">
    <citation type="journal article" date="2015" name="Nature">
        <title>Complex archaea that bridge the gap between prokaryotes and eukaryotes.</title>
        <authorList>
            <person name="Spang A."/>
            <person name="Saw J.H."/>
            <person name="Jorgensen S.L."/>
            <person name="Zaremba-Niedzwiedzka K."/>
            <person name="Martijn J."/>
            <person name="Lind A.E."/>
            <person name="van Eijk R."/>
            <person name="Schleper C."/>
            <person name="Guy L."/>
            <person name="Ettema T.J."/>
        </authorList>
    </citation>
    <scope>NUCLEOTIDE SEQUENCE</scope>
</reference>
<comment type="similarity">
    <text evidence="1">Belongs to the universal stress protein A family.</text>
</comment>
<gene>
    <name evidence="3" type="ORF">LCGC14_2369410</name>
</gene>
<dbReference type="PANTHER" id="PTHR46268:SF6">
    <property type="entry name" value="UNIVERSAL STRESS PROTEIN UP12"/>
    <property type="match status" value="1"/>
</dbReference>
<dbReference type="Pfam" id="PF00582">
    <property type="entry name" value="Usp"/>
    <property type="match status" value="1"/>
</dbReference>
<dbReference type="Gene3D" id="3.40.50.620">
    <property type="entry name" value="HUPs"/>
    <property type="match status" value="1"/>
</dbReference>
<dbReference type="PANTHER" id="PTHR46268">
    <property type="entry name" value="STRESS RESPONSE PROTEIN NHAX"/>
    <property type="match status" value="1"/>
</dbReference>
<dbReference type="CDD" id="cd23659">
    <property type="entry name" value="USP_At3g01520-like"/>
    <property type="match status" value="1"/>
</dbReference>
<evidence type="ECO:0000256" key="1">
    <source>
        <dbReference type="ARBA" id="ARBA00008791"/>
    </source>
</evidence>
<sequence length="153" mass="16726">MKKVLIAVDESKGSLSVIDTFLDIFSCMRPEEVILLYVEKLEGGPMMDAMLGGPEMAAMKEALKGTDYQNMLDKKAEKVIDFYRAAFDKNNVAGIRTVVSEGHPADEIIATAKVEGVGMILLGSRGKRKNIYLMGSVSREVANRSDIPVLIAK</sequence>
<evidence type="ECO:0000313" key="3">
    <source>
        <dbReference type="EMBL" id="KKL29011.1"/>
    </source>
</evidence>
<dbReference type="InterPro" id="IPR006015">
    <property type="entry name" value="Universal_stress_UspA"/>
</dbReference>
<organism evidence="3">
    <name type="scientific">marine sediment metagenome</name>
    <dbReference type="NCBI Taxonomy" id="412755"/>
    <lineage>
        <taxon>unclassified sequences</taxon>
        <taxon>metagenomes</taxon>
        <taxon>ecological metagenomes</taxon>
    </lineage>
</organism>
<feature type="domain" description="UspA" evidence="2">
    <location>
        <begin position="1"/>
        <end position="153"/>
    </location>
</feature>
<protein>
    <recommendedName>
        <fullName evidence="2">UspA domain-containing protein</fullName>
    </recommendedName>
</protein>
<dbReference type="EMBL" id="LAZR01034890">
    <property type="protein sequence ID" value="KKL29011.1"/>
    <property type="molecule type" value="Genomic_DNA"/>
</dbReference>
<accession>A0A0F9EGP9</accession>
<dbReference type="AlphaFoldDB" id="A0A0F9EGP9"/>
<name>A0A0F9EGP9_9ZZZZ</name>
<dbReference type="PRINTS" id="PR01438">
    <property type="entry name" value="UNVRSLSTRESS"/>
</dbReference>
<proteinExistence type="inferred from homology"/>
<comment type="caution">
    <text evidence="3">The sequence shown here is derived from an EMBL/GenBank/DDBJ whole genome shotgun (WGS) entry which is preliminary data.</text>
</comment>
<dbReference type="InterPro" id="IPR014729">
    <property type="entry name" value="Rossmann-like_a/b/a_fold"/>
</dbReference>
<evidence type="ECO:0000259" key="2">
    <source>
        <dbReference type="Pfam" id="PF00582"/>
    </source>
</evidence>
<dbReference type="SUPFAM" id="SSF52402">
    <property type="entry name" value="Adenine nucleotide alpha hydrolases-like"/>
    <property type="match status" value="1"/>
</dbReference>